<dbReference type="PROSITE" id="PS51257">
    <property type="entry name" value="PROKAR_LIPOPROTEIN"/>
    <property type="match status" value="1"/>
</dbReference>
<dbReference type="InterPro" id="IPR035681">
    <property type="entry name" value="ComA-like_MBL"/>
</dbReference>
<dbReference type="AlphaFoldDB" id="A0A7D5NZF2"/>
<dbReference type="Gene3D" id="3.60.15.10">
    <property type="entry name" value="Ribonuclease Z/Hydroxyacylglutathione hydrolase-like"/>
    <property type="match status" value="1"/>
</dbReference>
<evidence type="ECO:0000313" key="4">
    <source>
        <dbReference type="Proteomes" id="UP000509667"/>
    </source>
</evidence>
<feature type="region of interest" description="Disordered" evidence="1">
    <location>
        <begin position="315"/>
        <end position="340"/>
    </location>
</feature>
<dbReference type="PANTHER" id="PTHR30619">
    <property type="entry name" value="DNA INTERNALIZATION/COMPETENCE PROTEIN COMEC/REC2"/>
    <property type="match status" value="1"/>
</dbReference>
<reference evidence="3 4" key="1">
    <citation type="submission" date="2020-07" db="EMBL/GenBank/DDBJ databases">
        <title>Halosimplex pelagicum sp. nov. and Halosimplex rubrum sp. nov., isolated from salted brown alga Laminaria, and emended description of the genus Halosimplex.</title>
        <authorList>
            <person name="Cui H."/>
        </authorList>
    </citation>
    <scope>NUCLEOTIDE SEQUENCE [LARGE SCALE GENOMIC DNA]</scope>
    <source>
        <strain evidence="3 4">R27</strain>
    </source>
</reference>
<proteinExistence type="predicted"/>
<keyword evidence="4" id="KW-1185">Reference proteome</keyword>
<protein>
    <submittedName>
        <fullName evidence="3">Lamin tail domain-containing protein</fullName>
    </submittedName>
</protein>
<feature type="domain" description="LTD" evidence="2">
    <location>
        <begin position="350"/>
        <end position="475"/>
    </location>
</feature>
<dbReference type="InterPro" id="IPR052159">
    <property type="entry name" value="Competence_DNA_uptake"/>
</dbReference>
<dbReference type="Pfam" id="PF00753">
    <property type="entry name" value="Lactamase_B"/>
    <property type="match status" value="1"/>
</dbReference>
<accession>A0A7D5NZF2</accession>
<dbReference type="KEGG" id="hrr:HZS55_08030"/>
<sequence length="475" mass="50348">MAGQRHGRILLVAIALLVAGCTGVVPTDTPAGDAPSSPSLSTPTADATATAMNGSVEVHFINVGQSVSTLIVGPTGETMLVDTGHFNDDGEHVLQYLRGHDIDRIDHLVTSHNDADHIGGNAAVIDYFEREADGVGAIYDPGIAASTQTYEQYLDAVEEYDVALYETRAGDSVQFEGVDVQVLGPPDPYIENEGRNENSLVLKLTYGETSFLFTGDAEDDQEAYLVENYGDQLQSTVMKAGHHGSASSSSGDLLDAVQPKAVILSSAYDSQYGHPAEEVLRRLADRSLPAYWTATHGDIVLVSDGKSVSVRTQQDAPTAPLDIRSGSPVEPGVSGSVTERTRLGGEPVATQTTVVVTDGGTPVQGGELTLAEVNADAEGDDREHLNDEYLVFENTASDSLDLSGWTVEDEAGKTYTFPDDYTLEAGATVTLHTGSGTVSESDLYWGAGSPVWNNAGDTVIVRNSKGERVLMETYS</sequence>
<dbReference type="GeneID" id="56077803"/>
<dbReference type="SMART" id="SM00849">
    <property type="entry name" value="Lactamase_B"/>
    <property type="match status" value="1"/>
</dbReference>
<dbReference type="PROSITE" id="PS51841">
    <property type="entry name" value="LTD"/>
    <property type="match status" value="1"/>
</dbReference>
<dbReference type="Gene3D" id="2.60.40.1260">
    <property type="entry name" value="Lamin Tail domain"/>
    <property type="match status" value="1"/>
</dbReference>
<dbReference type="OrthoDB" id="3327at2157"/>
<feature type="compositionally biased region" description="Low complexity" evidence="1">
    <location>
        <begin position="325"/>
        <end position="337"/>
    </location>
</feature>
<dbReference type="Pfam" id="PF00932">
    <property type="entry name" value="LTD"/>
    <property type="match status" value="1"/>
</dbReference>
<dbReference type="CDD" id="cd07731">
    <property type="entry name" value="ComA-like_MBL-fold"/>
    <property type="match status" value="1"/>
</dbReference>
<name>A0A7D5NZF2_9EURY</name>
<dbReference type="InterPro" id="IPR036415">
    <property type="entry name" value="Lamin_tail_dom_sf"/>
</dbReference>
<dbReference type="InterPro" id="IPR001279">
    <property type="entry name" value="Metallo-B-lactamas"/>
</dbReference>
<evidence type="ECO:0000256" key="1">
    <source>
        <dbReference type="SAM" id="MobiDB-lite"/>
    </source>
</evidence>
<dbReference type="Proteomes" id="UP000509667">
    <property type="component" value="Chromosome"/>
</dbReference>
<gene>
    <name evidence="3" type="ORF">HZS55_08030</name>
</gene>
<dbReference type="InterPro" id="IPR001322">
    <property type="entry name" value="Lamin_tail_dom"/>
</dbReference>
<dbReference type="EMBL" id="CP058910">
    <property type="protein sequence ID" value="QLH77243.1"/>
    <property type="molecule type" value="Genomic_DNA"/>
</dbReference>
<dbReference type="InterPro" id="IPR036866">
    <property type="entry name" value="RibonucZ/Hydroxyglut_hydro"/>
</dbReference>
<organism evidence="3 4">
    <name type="scientific">Halosimplex rubrum</name>
    <dbReference type="NCBI Taxonomy" id="869889"/>
    <lineage>
        <taxon>Archaea</taxon>
        <taxon>Methanobacteriati</taxon>
        <taxon>Methanobacteriota</taxon>
        <taxon>Stenosarchaea group</taxon>
        <taxon>Halobacteria</taxon>
        <taxon>Halobacteriales</taxon>
        <taxon>Haloarculaceae</taxon>
        <taxon>Halosimplex</taxon>
    </lineage>
</organism>
<dbReference type="PANTHER" id="PTHR30619:SF1">
    <property type="entry name" value="RECOMBINATION PROTEIN 2"/>
    <property type="match status" value="1"/>
</dbReference>
<evidence type="ECO:0000259" key="2">
    <source>
        <dbReference type="PROSITE" id="PS51841"/>
    </source>
</evidence>
<dbReference type="SUPFAM" id="SSF74853">
    <property type="entry name" value="Lamin A/C globular tail domain"/>
    <property type="match status" value="1"/>
</dbReference>
<dbReference type="RefSeq" id="WP_179911172.1">
    <property type="nucleotide sequence ID" value="NZ_CP058910.1"/>
</dbReference>
<dbReference type="SUPFAM" id="SSF56281">
    <property type="entry name" value="Metallo-hydrolase/oxidoreductase"/>
    <property type="match status" value="1"/>
</dbReference>
<evidence type="ECO:0000313" key="3">
    <source>
        <dbReference type="EMBL" id="QLH77243.1"/>
    </source>
</evidence>